<dbReference type="Proteomes" id="UP000447574">
    <property type="component" value="Unassembled WGS sequence"/>
</dbReference>
<organism evidence="1 2">
    <name type="scientific">Pseudomonas helleri</name>
    <dbReference type="NCBI Taxonomy" id="1608996"/>
    <lineage>
        <taxon>Bacteria</taxon>
        <taxon>Pseudomonadati</taxon>
        <taxon>Pseudomonadota</taxon>
        <taxon>Gammaproteobacteria</taxon>
        <taxon>Pseudomonadales</taxon>
        <taxon>Pseudomonadaceae</taxon>
        <taxon>Pseudomonas</taxon>
    </lineage>
</organism>
<dbReference type="InterPro" id="IPR029470">
    <property type="entry name" value="PDDEXK_4"/>
</dbReference>
<evidence type="ECO:0000313" key="1">
    <source>
        <dbReference type="EMBL" id="MQT77062.1"/>
    </source>
</evidence>
<reference evidence="1 2" key="1">
    <citation type="submission" date="2019-10" db="EMBL/GenBank/DDBJ databases">
        <title>Evaluation of single-gene subtyping targets for Pseudomonas.</title>
        <authorList>
            <person name="Reichler S.J."/>
            <person name="Orsi R.H."/>
            <person name="Wiedmann M."/>
            <person name="Martin N.H."/>
            <person name="Murphy S.I."/>
        </authorList>
    </citation>
    <scope>NUCLEOTIDE SEQUENCE [LARGE SCALE GENOMIC DNA]</scope>
    <source>
        <strain evidence="1 2">FSL R10-2932</strain>
    </source>
</reference>
<evidence type="ECO:0008006" key="3">
    <source>
        <dbReference type="Google" id="ProtNLM"/>
    </source>
</evidence>
<dbReference type="RefSeq" id="WP_153438881.1">
    <property type="nucleotide sequence ID" value="NZ_WIWF01000126.1"/>
</dbReference>
<sequence>MDLEASRQLLSTFQQWHVLDERAKRLYQAQLAPDFRLMTFLQRNENALSTYLNLLLDPNGSHGQGDLYLAKFLAMLPDTDFASSDGLLGAYTEFRLPNQRRIDIYLQFKNGGLAIENKPWASDQKNQLLDYGRYLDSQHTGGNWRLIYLSNGEVNDYALPKDTPTALVDRIITLDFYQLTHWLEDCVLYTQAPAVRLFVEALATFVREHINGEVLVENGQELTRLILRDDQNLKSAFQISQQLRSAKRQIWNEFEVYLREALLPSGVELVFEQTLIDGTPHSKIGLRFNPGDPCGLCWAFNKRNHQDLYFGISAWEQDDIDSLQREAIATQMSVFCAMPSLTPTDWWPWWTSDIRAFSAYPVHSNWDFEPDAWVALRDRSERGFAAQILNVANRFKLEFDLSLLHKKA</sequence>
<gene>
    <name evidence="1" type="ORF">GHO37_22610</name>
</gene>
<dbReference type="AlphaFoldDB" id="A0A7X2BW24"/>
<evidence type="ECO:0000313" key="2">
    <source>
        <dbReference type="Proteomes" id="UP000447574"/>
    </source>
</evidence>
<comment type="caution">
    <text evidence="1">The sequence shown here is derived from an EMBL/GenBank/DDBJ whole genome shotgun (WGS) entry which is preliminary data.</text>
</comment>
<dbReference type="Pfam" id="PF14281">
    <property type="entry name" value="PDDEXK_4"/>
    <property type="match status" value="1"/>
</dbReference>
<name>A0A7X2BW24_9PSED</name>
<proteinExistence type="predicted"/>
<dbReference type="EMBL" id="WIWF01000126">
    <property type="protein sequence ID" value="MQT77062.1"/>
    <property type="molecule type" value="Genomic_DNA"/>
</dbReference>
<protein>
    <recommendedName>
        <fullName evidence="3">PD-(D/E)XK nuclease superfamily protein</fullName>
    </recommendedName>
</protein>
<accession>A0A7X2BW24</accession>